<dbReference type="PROSITE" id="PS50977">
    <property type="entry name" value="HTH_TETR_2"/>
    <property type="match status" value="1"/>
</dbReference>
<reference evidence="6" key="1">
    <citation type="journal article" date="2013" name="Genome Biol. Evol.">
        <title>The genome sequence of Streptomyces lividans 66 reveals a novel tRNA-dependent peptide biosynthetic system within a metal-related genomic island.</title>
        <authorList>
            <person name="Cruz-Morales P."/>
            <person name="Vijgenboom E."/>
            <person name="Iruegas-Bocardo F."/>
            <person name="Girard G."/>
            <person name="Yanez-Guerra L.A."/>
            <person name="Ramos-Aboites H.E."/>
            <person name="Pernodet J.L."/>
            <person name="Anne J."/>
            <person name="van Wezel G.P."/>
            <person name="Barona-Gomez F."/>
        </authorList>
    </citation>
    <scope>NUCLEOTIDE SEQUENCE [LARGE SCALE GENOMIC DNA]</scope>
    <source>
        <strain evidence="6">1326</strain>
    </source>
</reference>
<dbReference type="AlphaFoldDB" id="A0A7U9DX65"/>
<evidence type="ECO:0000259" key="4">
    <source>
        <dbReference type="PROSITE" id="PS50977"/>
    </source>
</evidence>
<dbReference type="EMBL" id="CM001889">
    <property type="protein sequence ID" value="EOY49251.1"/>
    <property type="molecule type" value="Genomic_DNA"/>
</dbReference>
<evidence type="ECO:0000256" key="3">
    <source>
        <dbReference type="SAM" id="MobiDB-lite"/>
    </source>
</evidence>
<feature type="compositionally biased region" description="Low complexity" evidence="3">
    <location>
        <begin position="92"/>
        <end position="113"/>
    </location>
</feature>
<proteinExistence type="predicted"/>
<dbReference type="Gene3D" id="1.10.357.10">
    <property type="entry name" value="Tetracycline Repressor, domain 2"/>
    <property type="match status" value="1"/>
</dbReference>
<evidence type="ECO:0000256" key="2">
    <source>
        <dbReference type="PROSITE-ProRule" id="PRU00335"/>
    </source>
</evidence>
<feature type="region of interest" description="Disordered" evidence="3">
    <location>
        <begin position="87"/>
        <end position="113"/>
    </location>
</feature>
<dbReference type="SUPFAM" id="SSF46689">
    <property type="entry name" value="Homeodomain-like"/>
    <property type="match status" value="1"/>
</dbReference>
<dbReference type="GO" id="GO:0003677">
    <property type="term" value="F:DNA binding"/>
    <property type="evidence" value="ECO:0007669"/>
    <property type="project" value="UniProtKB-UniRule"/>
</dbReference>
<keyword evidence="1 2" id="KW-0238">DNA-binding</keyword>
<sequence>MNHAQLTALGRALRLLGEHGEALTADTPEAKLHEVRADLKRALDQLEESVTTAAPSTRCPEHPNGPVDSAAPDLCLLCETRRRTARRAEYSGGPLPARPRGAGPVPLRRPGRPAATPAALAARARGPARRGSCAAPRAATAARPSCTSRPSCAGRTRRWRTGWSTSSRTTRCCGCGARRYGWTSSRWAASDVVRRNDQRRAALVDAAIEVLAAQGARGLTFRAVDTEAAVPPGTASNYFANRDDLLTQAGARVYERLRPDEETIARQRTAGRDRDTYVQLMRELVDRVASFRTGYLALLELRLEATRRPGLRAVLTERVREDVAANVAYHEASGLPGDAMAVKLLILALNWLIVEQLTLPDVFTEEERDRLVTAAVERIVVPDGPDRD</sequence>
<feature type="DNA-binding region" description="H-T-H motif" evidence="2">
    <location>
        <begin position="220"/>
        <end position="239"/>
    </location>
</feature>
<evidence type="ECO:0000313" key="6">
    <source>
        <dbReference type="Proteomes" id="UP000014062"/>
    </source>
</evidence>
<dbReference type="InterPro" id="IPR001647">
    <property type="entry name" value="HTH_TetR"/>
</dbReference>
<evidence type="ECO:0000313" key="5">
    <source>
        <dbReference type="EMBL" id="EOY49251.1"/>
    </source>
</evidence>
<evidence type="ECO:0000256" key="1">
    <source>
        <dbReference type="ARBA" id="ARBA00023125"/>
    </source>
</evidence>
<gene>
    <name evidence="5" type="ORF">SLI_4542</name>
</gene>
<dbReference type="Pfam" id="PF00440">
    <property type="entry name" value="TetR_N"/>
    <property type="match status" value="1"/>
</dbReference>
<dbReference type="InterPro" id="IPR009057">
    <property type="entry name" value="Homeodomain-like_sf"/>
</dbReference>
<dbReference type="Pfam" id="PF17940">
    <property type="entry name" value="TetR_C_31"/>
    <property type="match status" value="1"/>
</dbReference>
<name>A0A7U9DX65_STRLI</name>
<feature type="domain" description="HTH tetR-type" evidence="4">
    <location>
        <begin position="197"/>
        <end position="257"/>
    </location>
</feature>
<accession>A0A7U9DX65</accession>
<protein>
    <submittedName>
        <fullName evidence="5">Transcriptional regulator, TetR family</fullName>
    </submittedName>
</protein>
<organism evidence="5 6">
    <name type="scientific">Streptomyces lividans 1326</name>
    <dbReference type="NCBI Taxonomy" id="1200984"/>
    <lineage>
        <taxon>Bacteria</taxon>
        <taxon>Bacillati</taxon>
        <taxon>Actinomycetota</taxon>
        <taxon>Actinomycetes</taxon>
        <taxon>Kitasatosporales</taxon>
        <taxon>Streptomycetaceae</taxon>
        <taxon>Streptomyces</taxon>
    </lineage>
</organism>
<dbReference type="InterPro" id="IPR041583">
    <property type="entry name" value="TetR_C_31"/>
</dbReference>
<dbReference type="Proteomes" id="UP000014062">
    <property type="component" value="Chromosome"/>
</dbReference>